<evidence type="ECO:0000256" key="1">
    <source>
        <dbReference type="ARBA" id="ARBA00004141"/>
    </source>
</evidence>
<evidence type="ECO:0000256" key="5">
    <source>
        <dbReference type="SAM" id="Phobius"/>
    </source>
</evidence>
<keyword evidence="7" id="KW-1185">Reference proteome</keyword>
<dbReference type="GO" id="GO:0016020">
    <property type="term" value="C:membrane"/>
    <property type="evidence" value="ECO:0007669"/>
    <property type="project" value="UniProtKB-SubCell"/>
</dbReference>
<comment type="subcellular location">
    <subcellularLocation>
        <location evidence="1">Membrane</location>
        <topology evidence="1">Multi-pass membrane protein</topology>
    </subcellularLocation>
</comment>
<dbReference type="EMBL" id="KZ805521">
    <property type="protein sequence ID" value="PVH94757.1"/>
    <property type="molecule type" value="Genomic_DNA"/>
</dbReference>
<dbReference type="InterPro" id="IPR050475">
    <property type="entry name" value="Prenyltransferase_related"/>
</dbReference>
<dbReference type="Proteomes" id="UP000244855">
    <property type="component" value="Unassembled WGS sequence"/>
</dbReference>
<reference evidence="6 7" key="1">
    <citation type="journal article" date="2018" name="Sci. Rep.">
        <title>Comparative genomics provides insights into the lifestyle and reveals functional heterogeneity of dark septate endophytic fungi.</title>
        <authorList>
            <person name="Knapp D.G."/>
            <person name="Nemeth J.B."/>
            <person name="Barry K."/>
            <person name="Hainaut M."/>
            <person name="Henrissat B."/>
            <person name="Johnson J."/>
            <person name="Kuo A."/>
            <person name="Lim J.H.P."/>
            <person name="Lipzen A."/>
            <person name="Nolan M."/>
            <person name="Ohm R.A."/>
            <person name="Tamas L."/>
            <person name="Grigoriev I.V."/>
            <person name="Spatafora J.W."/>
            <person name="Nagy L.G."/>
            <person name="Kovacs G.M."/>
        </authorList>
    </citation>
    <scope>NUCLEOTIDE SEQUENCE [LARGE SCALE GENOMIC DNA]</scope>
    <source>
        <strain evidence="6 7">DSE2036</strain>
    </source>
</reference>
<dbReference type="InterPro" id="IPR000537">
    <property type="entry name" value="UbiA_prenyltransferase"/>
</dbReference>
<evidence type="ECO:0000313" key="7">
    <source>
        <dbReference type="Proteomes" id="UP000244855"/>
    </source>
</evidence>
<dbReference type="PANTHER" id="PTHR42723:SF1">
    <property type="entry name" value="CHLOROPHYLL SYNTHASE, CHLOROPLASTIC"/>
    <property type="match status" value="1"/>
</dbReference>
<dbReference type="GO" id="GO:0016765">
    <property type="term" value="F:transferase activity, transferring alkyl or aryl (other than methyl) groups"/>
    <property type="evidence" value="ECO:0007669"/>
    <property type="project" value="InterPro"/>
</dbReference>
<dbReference type="OrthoDB" id="434972at2759"/>
<feature type="transmembrane region" description="Helical" evidence="5">
    <location>
        <begin position="125"/>
        <end position="149"/>
    </location>
</feature>
<gene>
    <name evidence="6" type="ORF">DM02DRAFT_721109</name>
</gene>
<evidence type="ECO:0000256" key="2">
    <source>
        <dbReference type="ARBA" id="ARBA00022692"/>
    </source>
</evidence>
<keyword evidence="2 5" id="KW-0812">Transmembrane</keyword>
<keyword evidence="3 5" id="KW-1133">Transmembrane helix</keyword>
<dbReference type="AlphaFoldDB" id="A0A2V1D9E3"/>
<evidence type="ECO:0000313" key="6">
    <source>
        <dbReference type="EMBL" id="PVH94757.1"/>
    </source>
</evidence>
<dbReference type="CDD" id="cd13965">
    <property type="entry name" value="PT_UbiA_3"/>
    <property type="match status" value="1"/>
</dbReference>
<proteinExistence type="predicted"/>
<organism evidence="6 7">
    <name type="scientific">Periconia macrospinosa</name>
    <dbReference type="NCBI Taxonomy" id="97972"/>
    <lineage>
        <taxon>Eukaryota</taxon>
        <taxon>Fungi</taxon>
        <taxon>Dikarya</taxon>
        <taxon>Ascomycota</taxon>
        <taxon>Pezizomycotina</taxon>
        <taxon>Dothideomycetes</taxon>
        <taxon>Pleosporomycetidae</taxon>
        <taxon>Pleosporales</taxon>
        <taxon>Massarineae</taxon>
        <taxon>Periconiaceae</taxon>
        <taxon>Periconia</taxon>
    </lineage>
</organism>
<feature type="transmembrane region" description="Helical" evidence="5">
    <location>
        <begin position="169"/>
        <end position="188"/>
    </location>
</feature>
<feature type="transmembrane region" description="Helical" evidence="5">
    <location>
        <begin position="266"/>
        <end position="285"/>
    </location>
</feature>
<evidence type="ECO:0000256" key="4">
    <source>
        <dbReference type="ARBA" id="ARBA00023136"/>
    </source>
</evidence>
<keyword evidence="4 5" id="KW-0472">Membrane</keyword>
<evidence type="ECO:0000256" key="3">
    <source>
        <dbReference type="ARBA" id="ARBA00022989"/>
    </source>
</evidence>
<dbReference type="Pfam" id="PF01040">
    <property type="entry name" value="UbiA"/>
    <property type="match status" value="1"/>
</dbReference>
<accession>A0A2V1D9E3</accession>
<dbReference type="PANTHER" id="PTHR42723">
    <property type="entry name" value="CHLOROPHYLL SYNTHASE"/>
    <property type="match status" value="1"/>
</dbReference>
<evidence type="ECO:0008006" key="8">
    <source>
        <dbReference type="Google" id="ProtNLM"/>
    </source>
</evidence>
<sequence>MAVTDQKNISSQRLSVPSKKQQVQTRIPLIFWLLTTDDFATFVGPNTAFGIFGALAGPILVDHPSSILSVLLRIPKVIAFNWLNLLIFDFANQRLPQSVQEDTINKPWRPIPSGLITSEQMRKTMLVTIPLVLALDHYVFHVGLEAQLIPTFTWLYNDLGGAEDWIPRNIIIAGGFVLGNAGSLKVAAGISPNQPARLTFGGTIWVTLISSVILTTMHVQDLKDKEGDHARGRRTAPIVLGERMCRWSIAIPVVAWSWLCTRFWDIGIWAAAPMALGGVVVWRCLMLQGKRSDRRTWQLWALWTATLYTLPILCNPYW</sequence>
<protein>
    <recommendedName>
        <fullName evidence="8">UbiA prenyltransferase</fullName>
    </recommendedName>
</protein>
<feature type="transmembrane region" description="Helical" evidence="5">
    <location>
        <begin position="200"/>
        <end position="219"/>
    </location>
</feature>
<name>A0A2V1D9E3_9PLEO</name>